<dbReference type="GO" id="GO:0032259">
    <property type="term" value="P:methylation"/>
    <property type="evidence" value="ECO:0007669"/>
    <property type="project" value="UniProtKB-KW"/>
</dbReference>
<protein>
    <submittedName>
        <fullName evidence="2">Class I SAM-dependent methyltransferase</fullName>
        <ecNumber evidence="2">2.1.1.-</ecNumber>
    </submittedName>
</protein>
<accession>A0ABV7SUB3</accession>
<keyword evidence="2" id="KW-0489">Methyltransferase</keyword>
<dbReference type="EC" id="2.1.1.-" evidence="2"/>
<comment type="caution">
    <text evidence="2">The sequence shown here is derived from an EMBL/GenBank/DDBJ whole genome shotgun (WGS) entry which is preliminary data.</text>
</comment>
<dbReference type="CDD" id="cd02440">
    <property type="entry name" value="AdoMet_MTases"/>
    <property type="match status" value="1"/>
</dbReference>
<gene>
    <name evidence="2" type="ORF">ACFONA_06965</name>
</gene>
<dbReference type="EMBL" id="JBHRXP010000002">
    <property type="protein sequence ID" value="MFC3579906.1"/>
    <property type="molecule type" value="Genomic_DNA"/>
</dbReference>
<feature type="domain" description="Methyltransferase" evidence="1">
    <location>
        <begin position="373"/>
        <end position="471"/>
    </location>
</feature>
<dbReference type="Proteomes" id="UP001595713">
    <property type="component" value="Unassembled WGS sequence"/>
</dbReference>
<name>A0ABV7SUB3_9SPHN</name>
<proteinExistence type="predicted"/>
<dbReference type="GO" id="GO:0008168">
    <property type="term" value="F:methyltransferase activity"/>
    <property type="evidence" value="ECO:0007669"/>
    <property type="project" value="UniProtKB-KW"/>
</dbReference>
<dbReference type="Gene3D" id="3.40.50.150">
    <property type="entry name" value="Vaccinia Virus protein VP39"/>
    <property type="match status" value="1"/>
</dbReference>
<dbReference type="InterPro" id="IPR041698">
    <property type="entry name" value="Methyltransf_25"/>
</dbReference>
<dbReference type="SUPFAM" id="SSF53335">
    <property type="entry name" value="S-adenosyl-L-methionine-dependent methyltransferases"/>
    <property type="match status" value="1"/>
</dbReference>
<dbReference type="InterPro" id="IPR029063">
    <property type="entry name" value="SAM-dependent_MTases_sf"/>
</dbReference>
<keyword evidence="3" id="KW-1185">Reference proteome</keyword>
<keyword evidence="2" id="KW-0808">Transferase</keyword>
<sequence>MPVVDPGGVLLDPAVELLDSVVAGYRLMVHDELETALAIPPGEGLLDLVADLTAGPVARATLYARYADPALVDRVVDGLIDAGFAAAGDAPLASRAWQEKRRVARARHDAARRRLVTIDLDAARADQAIDALGGEPIPPELVLRCARLADHADRIARLAARRRAGQVRLYDSTIRTRDLRDAASSSYAILALGAAVVVEDVAWPAPAAAIPGLADLTGRCIAVHVAMAPGSDLRETMDRAGAWASAAGISGLRLRLDLATFWPTGGASDADFAALFADLEALEACVGDVLIENLPSDEMLLGAAPAPPRGAESDLLRRFRRAYLRWRIPYLKACEGDNLWSQIPEVEDKLVRLEDDLLPNHPELLGLGRGSRVVDVCGGLGRVARRLSALVGPEGLIVSIEMLRLLSARARDFATARGFTNLSFRPGLAQRLPLPDGAMDAAVNEWTGAIWELGIGPAMLTEMARVVRPGGRIAVTHRLVRLPLARLAEPWVQYDAIDAWIRAAFAAADLPIVAERIWGQIAPSLIGETATLWRKQYVRSVVDPYAFTYDSEVNAGRNADVFITFIAEKPL</sequence>
<evidence type="ECO:0000259" key="1">
    <source>
        <dbReference type="Pfam" id="PF13649"/>
    </source>
</evidence>
<evidence type="ECO:0000313" key="2">
    <source>
        <dbReference type="EMBL" id="MFC3579906.1"/>
    </source>
</evidence>
<reference evidence="3" key="1">
    <citation type="journal article" date="2019" name="Int. J. Syst. Evol. Microbiol.">
        <title>The Global Catalogue of Microorganisms (GCM) 10K type strain sequencing project: providing services to taxonomists for standard genome sequencing and annotation.</title>
        <authorList>
            <consortium name="The Broad Institute Genomics Platform"/>
            <consortium name="The Broad Institute Genome Sequencing Center for Infectious Disease"/>
            <person name="Wu L."/>
            <person name="Ma J."/>
        </authorList>
    </citation>
    <scope>NUCLEOTIDE SEQUENCE [LARGE SCALE GENOMIC DNA]</scope>
    <source>
        <strain evidence="3">KCTC 42739</strain>
    </source>
</reference>
<evidence type="ECO:0000313" key="3">
    <source>
        <dbReference type="Proteomes" id="UP001595713"/>
    </source>
</evidence>
<dbReference type="RefSeq" id="WP_261293213.1">
    <property type="nucleotide sequence ID" value="NZ_JANQBK010000003.1"/>
</dbReference>
<dbReference type="Pfam" id="PF13649">
    <property type="entry name" value="Methyltransf_25"/>
    <property type="match status" value="1"/>
</dbReference>
<organism evidence="2 3">
    <name type="scientific">Sphingomonas hylomeconis</name>
    <dbReference type="NCBI Taxonomy" id="1395958"/>
    <lineage>
        <taxon>Bacteria</taxon>
        <taxon>Pseudomonadati</taxon>
        <taxon>Pseudomonadota</taxon>
        <taxon>Alphaproteobacteria</taxon>
        <taxon>Sphingomonadales</taxon>
        <taxon>Sphingomonadaceae</taxon>
        <taxon>Sphingomonas</taxon>
    </lineage>
</organism>